<dbReference type="GO" id="GO:0004550">
    <property type="term" value="F:nucleoside diphosphate kinase activity"/>
    <property type="evidence" value="ECO:0007669"/>
    <property type="project" value="TreeGrafter"/>
</dbReference>
<dbReference type="InterPro" id="IPR018095">
    <property type="entry name" value="Thymidylate_kin_CS"/>
</dbReference>
<evidence type="ECO:0000259" key="10">
    <source>
        <dbReference type="Pfam" id="PF02223"/>
    </source>
</evidence>
<dbReference type="RefSeq" id="XP_025595951.1">
    <property type="nucleotide sequence ID" value="XM_025740363.1"/>
</dbReference>
<dbReference type="GO" id="GO:0005829">
    <property type="term" value="C:cytosol"/>
    <property type="evidence" value="ECO:0007669"/>
    <property type="project" value="TreeGrafter"/>
</dbReference>
<dbReference type="Pfam" id="PF02223">
    <property type="entry name" value="Thymidylate_kin"/>
    <property type="match status" value="1"/>
</dbReference>
<evidence type="ECO:0000256" key="9">
    <source>
        <dbReference type="ARBA" id="ARBA00022840"/>
    </source>
</evidence>
<dbReference type="EMBL" id="KZ819303">
    <property type="protein sequence ID" value="PWN95672.1"/>
    <property type="molecule type" value="Genomic_DNA"/>
</dbReference>
<dbReference type="Proteomes" id="UP000245946">
    <property type="component" value="Unassembled WGS sequence"/>
</dbReference>
<dbReference type="GO" id="GO:0006227">
    <property type="term" value="P:dUDP biosynthetic process"/>
    <property type="evidence" value="ECO:0007669"/>
    <property type="project" value="TreeGrafter"/>
</dbReference>
<dbReference type="GeneID" id="37267909"/>
<keyword evidence="9" id="KW-0067">ATP-binding</keyword>
<keyword evidence="5" id="KW-0808">Transferase</keyword>
<evidence type="ECO:0000256" key="7">
    <source>
        <dbReference type="ARBA" id="ARBA00022741"/>
    </source>
</evidence>
<evidence type="ECO:0000256" key="2">
    <source>
        <dbReference type="ARBA" id="ARBA00009776"/>
    </source>
</evidence>
<evidence type="ECO:0000256" key="8">
    <source>
        <dbReference type="ARBA" id="ARBA00022777"/>
    </source>
</evidence>
<dbReference type="SUPFAM" id="SSF52540">
    <property type="entry name" value="P-loop containing nucleoside triphosphate hydrolases"/>
    <property type="match status" value="1"/>
</dbReference>
<keyword evidence="7" id="KW-0547">Nucleotide-binding</keyword>
<dbReference type="PROSITE" id="PS01331">
    <property type="entry name" value="THYMIDYLATE_KINASE"/>
    <property type="match status" value="1"/>
</dbReference>
<dbReference type="NCBIfam" id="TIGR00041">
    <property type="entry name" value="DTMP_kinase"/>
    <property type="match status" value="1"/>
</dbReference>
<dbReference type="GO" id="GO:0004798">
    <property type="term" value="F:dTMP kinase activity"/>
    <property type="evidence" value="ECO:0007669"/>
    <property type="project" value="UniProtKB-EC"/>
</dbReference>
<dbReference type="PANTHER" id="PTHR10344:SF1">
    <property type="entry name" value="THYMIDYLATE KINASE"/>
    <property type="match status" value="1"/>
</dbReference>
<dbReference type="InterPro" id="IPR039430">
    <property type="entry name" value="Thymidylate_kin-like_dom"/>
</dbReference>
<dbReference type="CDD" id="cd01672">
    <property type="entry name" value="TMPK"/>
    <property type="match status" value="1"/>
</dbReference>
<dbReference type="Gene3D" id="3.40.50.300">
    <property type="entry name" value="P-loop containing nucleotide triphosphate hydrolases"/>
    <property type="match status" value="1"/>
</dbReference>
<evidence type="ECO:0000256" key="3">
    <source>
        <dbReference type="ARBA" id="ARBA00012980"/>
    </source>
</evidence>
<proteinExistence type="inferred from homology"/>
<reference evidence="11 12" key="1">
    <citation type="journal article" date="2018" name="Mol. Biol. Evol.">
        <title>Broad Genomic Sampling Reveals a Smut Pathogenic Ancestry of the Fungal Clade Ustilaginomycotina.</title>
        <authorList>
            <person name="Kijpornyongpan T."/>
            <person name="Mondo S.J."/>
            <person name="Barry K."/>
            <person name="Sandor L."/>
            <person name="Lee J."/>
            <person name="Lipzen A."/>
            <person name="Pangilinan J."/>
            <person name="LaButti K."/>
            <person name="Hainaut M."/>
            <person name="Henrissat B."/>
            <person name="Grigoriev I.V."/>
            <person name="Spatafora J.W."/>
            <person name="Aime M.C."/>
        </authorList>
    </citation>
    <scope>NUCLEOTIDE SEQUENCE [LARGE SCALE GENOMIC DNA]</scope>
    <source>
        <strain evidence="11 12">MCA 4186</strain>
    </source>
</reference>
<dbReference type="AlphaFoldDB" id="A0A316Z431"/>
<keyword evidence="8 11" id="KW-0418">Kinase</keyword>
<dbReference type="GO" id="GO:0005524">
    <property type="term" value="F:ATP binding"/>
    <property type="evidence" value="ECO:0007669"/>
    <property type="project" value="UniProtKB-KW"/>
</dbReference>
<dbReference type="STRING" id="58919.A0A316Z431"/>
<evidence type="ECO:0000256" key="5">
    <source>
        <dbReference type="ARBA" id="ARBA00022679"/>
    </source>
</evidence>
<keyword evidence="12" id="KW-1185">Reference proteome</keyword>
<evidence type="ECO:0000256" key="6">
    <source>
        <dbReference type="ARBA" id="ARBA00022727"/>
    </source>
</evidence>
<dbReference type="PANTHER" id="PTHR10344">
    <property type="entry name" value="THYMIDYLATE KINASE"/>
    <property type="match status" value="1"/>
</dbReference>
<organism evidence="11 12">
    <name type="scientific">Tilletiopsis washingtonensis</name>
    <dbReference type="NCBI Taxonomy" id="58919"/>
    <lineage>
        <taxon>Eukaryota</taxon>
        <taxon>Fungi</taxon>
        <taxon>Dikarya</taxon>
        <taxon>Basidiomycota</taxon>
        <taxon>Ustilaginomycotina</taxon>
        <taxon>Exobasidiomycetes</taxon>
        <taxon>Entylomatales</taxon>
        <taxon>Entylomatales incertae sedis</taxon>
        <taxon>Tilletiopsis</taxon>
    </lineage>
</organism>
<keyword evidence="6" id="KW-0545">Nucleotide biosynthesis</keyword>
<dbReference type="GO" id="GO:0005634">
    <property type="term" value="C:nucleus"/>
    <property type="evidence" value="ECO:0007669"/>
    <property type="project" value="TreeGrafter"/>
</dbReference>
<dbReference type="InterPro" id="IPR018094">
    <property type="entry name" value="Thymidylate_kinase"/>
</dbReference>
<dbReference type="GO" id="GO:0006235">
    <property type="term" value="P:dTTP biosynthetic process"/>
    <property type="evidence" value="ECO:0007669"/>
    <property type="project" value="TreeGrafter"/>
</dbReference>
<evidence type="ECO:0000256" key="4">
    <source>
        <dbReference type="ARBA" id="ARBA00017144"/>
    </source>
</evidence>
<dbReference type="OrthoDB" id="425602at2759"/>
<dbReference type="GO" id="GO:0006233">
    <property type="term" value="P:dTDP biosynthetic process"/>
    <property type="evidence" value="ECO:0007669"/>
    <property type="project" value="InterPro"/>
</dbReference>
<comment type="similarity">
    <text evidence="2">Belongs to the thymidylate kinase family.</text>
</comment>
<evidence type="ECO:0000256" key="1">
    <source>
        <dbReference type="ARBA" id="ARBA00004992"/>
    </source>
</evidence>
<evidence type="ECO:0000313" key="12">
    <source>
        <dbReference type="Proteomes" id="UP000245946"/>
    </source>
</evidence>
<evidence type="ECO:0000313" key="11">
    <source>
        <dbReference type="EMBL" id="PWN95672.1"/>
    </source>
</evidence>
<dbReference type="EC" id="2.7.4.9" evidence="3"/>
<protein>
    <recommendedName>
        <fullName evidence="4">Thymidylate kinase</fullName>
        <ecNumber evidence="3">2.7.4.9</ecNumber>
    </recommendedName>
</protein>
<comment type="pathway">
    <text evidence="1">Pyrimidine metabolism; dTTP biosynthesis.</text>
</comment>
<dbReference type="FunFam" id="3.40.50.300:FF:000679">
    <property type="entry name" value="Thymidylate kinase"/>
    <property type="match status" value="1"/>
</dbReference>
<gene>
    <name evidence="11" type="ORF">FA09DRAFT_301282</name>
</gene>
<dbReference type="HAMAP" id="MF_00165">
    <property type="entry name" value="Thymidylate_kinase"/>
    <property type="match status" value="1"/>
</dbReference>
<dbReference type="InterPro" id="IPR027417">
    <property type="entry name" value="P-loop_NTPase"/>
</dbReference>
<accession>A0A316Z431</accession>
<feature type="domain" description="Thymidylate kinase-like" evidence="10">
    <location>
        <begin position="9"/>
        <end position="181"/>
    </location>
</feature>
<name>A0A316Z431_9BASI</name>
<sequence length="202" mass="22607">MKRGALLVIEGLDRAGKTTQVERLVQELDARLVKFPDRTTPIGRMLDSYLQQKSELDDRAVHLLFSANRWELAPSIKADLEAGQTVVCDRYAFSGIAYSVAKGLPFDWCLSSDASLPAPDLTLFLTLSPSVAAQRGGYGDERYEEPGMQTRVRAAFEEIEARVRDWRSIDAERTEEEVWRDVSEAAEAAVRHAHGPVRPLFS</sequence>